<feature type="region of interest" description="Disordered" evidence="15">
    <location>
        <begin position="409"/>
        <end position="437"/>
    </location>
</feature>
<dbReference type="PRINTS" id="PR00237">
    <property type="entry name" value="GPCRRHODOPSN"/>
</dbReference>
<reference evidence="19 20" key="1">
    <citation type="submission" date="2024-09" db="EMBL/GenBank/DDBJ databases">
        <title>A chromosome-level genome assembly of Gray's grenadier anchovy, Coilia grayii.</title>
        <authorList>
            <person name="Fu Z."/>
        </authorList>
    </citation>
    <scope>NUCLEOTIDE SEQUENCE [LARGE SCALE GENOMIC DNA]</scope>
    <source>
        <strain evidence="19">G4</strain>
        <tissue evidence="19">Muscle</tissue>
    </source>
</reference>
<feature type="transmembrane region" description="Helical" evidence="16">
    <location>
        <begin position="111"/>
        <end position="132"/>
    </location>
</feature>
<keyword evidence="8" id="KW-0564">Palmitate</keyword>
<dbReference type="GO" id="GO:0004930">
    <property type="term" value="F:G protein-coupled receptor activity"/>
    <property type="evidence" value="ECO:0007669"/>
    <property type="project" value="UniProtKB-KW"/>
</dbReference>
<evidence type="ECO:0000256" key="15">
    <source>
        <dbReference type="SAM" id="MobiDB-lite"/>
    </source>
</evidence>
<evidence type="ECO:0000256" key="1">
    <source>
        <dbReference type="ARBA" id="ARBA00004651"/>
    </source>
</evidence>
<dbReference type="Pfam" id="PF00001">
    <property type="entry name" value="7tm_1"/>
    <property type="match status" value="1"/>
</dbReference>
<dbReference type="PRINTS" id="PR01102">
    <property type="entry name" value="5HT6RECEPTR"/>
</dbReference>
<keyword evidence="9" id="KW-1015">Disulfide bond</keyword>
<evidence type="ECO:0000256" key="5">
    <source>
        <dbReference type="ARBA" id="ARBA00022989"/>
    </source>
</evidence>
<keyword evidence="3" id="KW-1003">Cell membrane</keyword>
<feature type="chain" id="PRO_5044859891" description="Beta-2 adrenergic receptor" evidence="17">
    <location>
        <begin position="25"/>
        <end position="437"/>
    </location>
</feature>
<accession>A0ABD1JQM1</accession>
<dbReference type="PANTHER" id="PTHR24248">
    <property type="entry name" value="ADRENERGIC RECEPTOR-RELATED G-PROTEIN COUPLED RECEPTOR"/>
    <property type="match status" value="1"/>
</dbReference>
<comment type="caution">
    <text evidence="19">The sequence shown here is derived from an EMBL/GenBank/DDBJ whole genome shotgun (WGS) entry which is preliminary data.</text>
</comment>
<keyword evidence="20" id="KW-1185">Reference proteome</keyword>
<feature type="transmembrane region" description="Helical" evidence="16">
    <location>
        <begin position="73"/>
        <end position="99"/>
    </location>
</feature>
<feature type="transmembrane region" description="Helical" evidence="16">
    <location>
        <begin position="200"/>
        <end position="222"/>
    </location>
</feature>
<keyword evidence="7 16" id="KW-0472">Membrane</keyword>
<feature type="transmembrane region" description="Helical" evidence="16">
    <location>
        <begin position="269"/>
        <end position="294"/>
    </location>
</feature>
<evidence type="ECO:0000256" key="11">
    <source>
        <dbReference type="ARBA" id="ARBA00023224"/>
    </source>
</evidence>
<keyword evidence="4 14" id="KW-0812">Transmembrane</keyword>
<dbReference type="AlphaFoldDB" id="A0ABD1JQM1"/>
<name>A0ABD1JQM1_9TELE</name>
<gene>
    <name evidence="19" type="ORF">ACEWY4_016030</name>
</gene>
<dbReference type="Proteomes" id="UP001591681">
    <property type="component" value="Unassembled WGS sequence"/>
</dbReference>
<evidence type="ECO:0000256" key="7">
    <source>
        <dbReference type="ARBA" id="ARBA00023136"/>
    </source>
</evidence>
<dbReference type="Gene3D" id="1.20.1070.10">
    <property type="entry name" value="Rhodopsin 7-helix transmembrane proteins"/>
    <property type="match status" value="1"/>
</dbReference>
<organism evidence="19 20">
    <name type="scientific">Coilia grayii</name>
    <name type="common">Gray's grenadier anchovy</name>
    <dbReference type="NCBI Taxonomy" id="363190"/>
    <lineage>
        <taxon>Eukaryota</taxon>
        <taxon>Metazoa</taxon>
        <taxon>Chordata</taxon>
        <taxon>Craniata</taxon>
        <taxon>Vertebrata</taxon>
        <taxon>Euteleostomi</taxon>
        <taxon>Actinopterygii</taxon>
        <taxon>Neopterygii</taxon>
        <taxon>Teleostei</taxon>
        <taxon>Clupei</taxon>
        <taxon>Clupeiformes</taxon>
        <taxon>Clupeoidei</taxon>
        <taxon>Engraulidae</taxon>
        <taxon>Coilinae</taxon>
        <taxon>Coilia</taxon>
    </lineage>
</organism>
<sequence>MVCVHVFSVVLVYVCVCATQMVNASVSSAEFSQTQVVLLVVVMATLVSAIVVGNALVIAAIACFPRLQTATNVFVSSLACADLVMGVAVVPAGGGYILLGRWLLGNFLCELWTATDVLCVTASIGTLCAIALDRYLAVTAPLRYRSLLSKGRARILAALVWAVAALLSFPPIHLRWWLSDRPEARRCLRDPLCCDFNTSAAYALTSSFVSFYLPLGIMGYLYTRVFQEARAQLRKIRQQERPHAHTHAHAHSHSHAQRRRRRDYRALRTLGLIMGVFIASWLPFFILNVLAVFWPLPSPLPFRILNWLGYANSAFNPFIYGRSPDFRHAFAQLLRLQRCGTVCRGHAPHTAEATYSFSGQSEVGEGPNGEGEGPDGVCAAGVRALRGGEECVLTDRVCVSEEMDKCVSCTQQPQRDTHTNTHAGSNGNCPKDRTSVS</sequence>
<evidence type="ECO:0000256" key="4">
    <source>
        <dbReference type="ARBA" id="ARBA00022692"/>
    </source>
</evidence>
<feature type="transmembrane region" description="Helical" evidence="16">
    <location>
        <begin position="38"/>
        <end position="61"/>
    </location>
</feature>
<evidence type="ECO:0000256" key="12">
    <source>
        <dbReference type="ARBA" id="ARBA00023288"/>
    </source>
</evidence>
<dbReference type="SMART" id="SM01381">
    <property type="entry name" value="7TM_GPCR_Srsx"/>
    <property type="match status" value="1"/>
</dbReference>
<feature type="domain" description="G-protein coupled receptors family 1 profile" evidence="18">
    <location>
        <begin position="53"/>
        <end position="320"/>
    </location>
</feature>
<evidence type="ECO:0000313" key="20">
    <source>
        <dbReference type="Proteomes" id="UP001591681"/>
    </source>
</evidence>
<evidence type="ECO:0000313" key="19">
    <source>
        <dbReference type="EMBL" id="KAL2089131.1"/>
    </source>
</evidence>
<dbReference type="GO" id="GO:0005886">
    <property type="term" value="C:plasma membrane"/>
    <property type="evidence" value="ECO:0007669"/>
    <property type="project" value="UniProtKB-SubCell"/>
</dbReference>
<comment type="similarity">
    <text evidence="14">Belongs to the G-protein coupled receptor 1 family.</text>
</comment>
<proteinExistence type="inferred from homology"/>
<feature type="transmembrane region" description="Helical" evidence="16">
    <location>
        <begin position="153"/>
        <end position="172"/>
    </location>
</feature>
<evidence type="ECO:0000256" key="10">
    <source>
        <dbReference type="ARBA" id="ARBA00023170"/>
    </source>
</evidence>
<dbReference type="SUPFAM" id="SSF81321">
    <property type="entry name" value="Family A G protein-coupled receptor-like"/>
    <property type="match status" value="1"/>
</dbReference>
<keyword evidence="10 14" id="KW-0675">Receptor</keyword>
<dbReference type="InterPro" id="IPR000276">
    <property type="entry name" value="GPCR_Rhodpsn"/>
</dbReference>
<evidence type="ECO:0000256" key="8">
    <source>
        <dbReference type="ARBA" id="ARBA00023139"/>
    </source>
</evidence>
<evidence type="ECO:0000256" key="16">
    <source>
        <dbReference type="SAM" id="Phobius"/>
    </source>
</evidence>
<dbReference type="InterPro" id="IPR017452">
    <property type="entry name" value="GPCR_Rhodpsn_7TM"/>
</dbReference>
<evidence type="ECO:0000256" key="3">
    <source>
        <dbReference type="ARBA" id="ARBA00022475"/>
    </source>
</evidence>
<keyword evidence="6 14" id="KW-0297">G-protein coupled receptor</keyword>
<evidence type="ECO:0000259" key="18">
    <source>
        <dbReference type="PROSITE" id="PS50262"/>
    </source>
</evidence>
<evidence type="ECO:0000256" key="17">
    <source>
        <dbReference type="SAM" id="SignalP"/>
    </source>
</evidence>
<feature type="compositionally biased region" description="Polar residues" evidence="15">
    <location>
        <begin position="409"/>
        <end position="428"/>
    </location>
</feature>
<keyword evidence="12" id="KW-0449">Lipoprotein</keyword>
<keyword evidence="17" id="KW-0732">Signal</keyword>
<keyword evidence="11 14" id="KW-0807">Transducer</keyword>
<feature type="signal peptide" evidence="17">
    <location>
        <begin position="1"/>
        <end position="24"/>
    </location>
</feature>
<comment type="subcellular location">
    <subcellularLocation>
        <location evidence="1">Cell membrane</location>
        <topology evidence="1">Multi-pass membrane protein</topology>
    </subcellularLocation>
</comment>
<dbReference type="GO" id="GO:0071875">
    <property type="term" value="P:adrenergic receptor signaling pathway"/>
    <property type="evidence" value="ECO:0007669"/>
    <property type="project" value="UniProtKB-ARBA"/>
</dbReference>
<dbReference type="PROSITE" id="PS00237">
    <property type="entry name" value="G_PROTEIN_RECEP_F1_1"/>
    <property type="match status" value="1"/>
</dbReference>
<protein>
    <recommendedName>
        <fullName evidence="2">Beta-2 adrenergic receptor</fullName>
    </recommendedName>
    <alternativeName>
        <fullName evidence="13">Beta-2 adrenoreceptor</fullName>
    </alternativeName>
</protein>
<evidence type="ECO:0000256" key="13">
    <source>
        <dbReference type="ARBA" id="ARBA00030379"/>
    </source>
</evidence>
<keyword evidence="5 16" id="KW-1133">Transmembrane helix</keyword>
<evidence type="ECO:0000256" key="9">
    <source>
        <dbReference type="ARBA" id="ARBA00023157"/>
    </source>
</evidence>
<dbReference type="PROSITE" id="PS50262">
    <property type="entry name" value="G_PROTEIN_RECEP_F1_2"/>
    <property type="match status" value="1"/>
</dbReference>
<evidence type="ECO:0000256" key="6">
    <source>
        <dbReference type="ARBA" id="ARBA00023040"/>
    </source>
</evidence>
<evidence type="ECO:0000256" key="2">
    <source>
        <dbReference type="ARBA" id="ARBA00022188"/>
    </source>
</evidence>
<evidence type="ECO:0000256" key="14">
    <source>
        <dbReference type="RuleBase" id="RU000688"/>
    </source>
</evidence>
<dbReference type="PANTHER" id="PTHR24248:SF21">
    <property type="entry name" value="BETA-2 ADRENERGIC RECEPTOR"/>
    <property type="match status" value="1"/>
</dbReference>
<dbReference type="EMBL" id="JBHFQA010000013">
    <property type="protein sequence ID" value="KAL2089131.1"/>
    <property type="molecule type" value="Genomic_DNA"/>
</dbReference>